<protein>
    <submittedName>
        <fullName evidence="3">Uncharacterized protein</fullName>
    </submittedName>
</protein>
<proteinExistence type="predicted"/>
<feature type="region of interest" description="Disordered" evidence="2">
    <location>
        <begin position="343"/>
        <end position="366"/>
    </location>
</feature>
<feature type="region of interest" description="Disordered" evidence="2">
    <location>
        <begin position="205"/>
        <end position="227"/>
    </location>
</feature>
<reference evidence="3" key="1">
    <citation type="submission" date="2022-10" db="EMBL/GenBank/DDBJ databases">
        <title>Tapping the CABI collections for fungal endophytes: first genome assemblies for Collariella, Neodidymelliopsis, Ascochyta clinopodiicola, Didymella pomorum, Didymosphaeria variabile, Neocosmospora piperis and Neocucurbitaria cava.</title>
        <authorList>
            <person name="Hill R."/>
        </authorList>
    </citation>
    <scope>NUCLEOTIDE SEQUENCE</scope>
    <source>
        <strain evidence="3">IMI 360193</strain>
    </source>
</reference>
<organism evidence="3 4">
    <name type="scientific">Didymella glomerata</name>
    <dbReference type="NCBI Taxonomy" id="749621"/>
    <lineage>
        <taxon>Eukaryota</taxon>
        <taxon>Fungi</taxon>
        <taxon>Dikarya</taxon>
        <taxon>Ascomycota</taxon>
        <taxon>Pezizomycotina</taxon>
        <taxon>Dothideomycetes</taxon>
        <taxon>Pleosporomycetidae</taxon>
        <taxon>Pleosporales</taxon>
        <taxon>Pleosporineae</taxon>
        <taxon>Didymellaceae</taxon>
        <taxon>Didymella</taxon>
    </lineage>
</organism>
<feature type="coiled-coil region" evidence="1">
    <location>
        <begin position="240"/>
        <end position="267"/>
    </location>
</feature>
<keyword evidence="1" id="KW-0175">Coiled coil</keyword>
<dbReference type="EMBL" id="JAPEUV010000044">
    <property type="protein sequence ID" value="KAJ4336895.1"/>
    <property type="molecule type" value="Genomic_DNA"/>
</dbReference>
<evidence type="ECO:0000313" key="4">
    <source>
        <dbReference type="Proteomes" id="UP001140562"/>
    </source>
</evidence>
<name>A0A9W8WZ88_9PLEO</name>
<accession>A0A9W8WZ88</accession>
<keyword evidence="4" id="KW-1185">Reference proteome</keyword>
<sequence length="366" mass="41282">MSNRVTIMSDLTTERNQLMAITTILNTNTVQVKAESSNHVAVAPQTIDLTETIPKDPNGLDMLASAAAEKQQDTLDPFQEQLQRMAADYNQFKAGLTAQARKEAVSAEENVKLEERINNMENDLFLTEREKVKAQDQLAKLNTEIERQHNEAMSWKMKFETAQEQIIQVIAAEESEKASIKQEKEKLQEHLQVLRQTVSIKMKSANEAEDKWQNSETAKNTAQEDSRLAKIEAHRSRLEVVSVRKELQETRQEIDKVKEQTDLAKAQYASAFKDYAGEKNVSTAWQTKYNEMSAYAERMRQVAVAWEAEHNKLRASVDTVLGGLQANGRMGGGQMGSLTEIPGGTGQSQGHGGRQFRYIMPRPNQR</sequence>
<dbReference type="OrthoDB" id="10514468at2759"/>
<dbReference type="AlphaFoldDB" id="A0A9W8WZ88"/>
<evidence type="ECO:0000256" key="2">
    <source>
        <dbReference type="SAM" id="MobiDB-lite"/>
    </source>
</evidence>
<feature type="coiled-coil region" evidence="1">
    <location>
        <begin position="103"/>
        <end position="197"/>
    </location>
</feature>
<evidence type="ECO:0000313" key="3">
    <source>
        <dbReference type="EMBL" id="KAJ4336895.1"/>
    </source>
</evidence>
<comment type="caution">
    <text evidence="3">The sequence shown here is derived from an EMBL/GenBank/DDBJ whole genome shotgun (WGS) entry which is preliminary data.</text>
</comment>
<dbReference type="Proteomes" id="UP001140562">
    <property type="component" value="Unassembled WGS sequence"/>
</dbReference>
<feature type="compositionally biased region" description="Gly residues" evidence="2">
    <location>
        <begin position="343"/>
        <end position="353"/>
    </location>
</feature>
<gene>
    <name evidence="3" type="ORF">N0V87_005111</name>
</gene>
<evidence type="ECO:0000256" key="1">
    <source>
        <dbReference type="SAM" id="Coils"/>
    </source>
</evidence>